<sequence length="400" mass="44204">MESPVRSSATAAAAGGGGGSSDWAELLEDILLTVMEQLDVPDLASLPPITGIHHVETVPGGALRYNVYLNGGPGLDRVPRLLTAGKAQKRMYHRVVLSRSPSSAGPGACVALMAHMSYGELSFARLGDERWTWISPDEHPHLGPSACGFRDFFHDDDDGMFYALRLDGSIYTLDLNGDSPVVKQITGGVPQQWFPSTYILRAPWGDILQVRRWRRFFALMETETPSSSQHTLNSLKVDDDDLESVTGSDNDLESVITGSDDDLESITGLDDDNDLESVMGLDDDDRVTSYLQLRTTHIEVLKVDFDRRRLVKMGSLDDHALFLGANTTMCLSTKDYPMLKPNCAYIADNSSEYIGDHVKGLPEIGIWDMEAESLQRFKCAEDSPPWLNWPTPVWIKPSLL</sequence>
<dbReference type="EnsemblPlants" id="OB02G21230.1">
    <property type="protein sequence ID" value="OB02G21230.1"/>
    <property type="gene ID" value="OB02G21230"/>
</dbReference>
<dbReference type="STRING" id="4533.J3LBV6"/>
<proteinExistence type="predicted"/>
<protein>
    <recommendedName>
        <fullName evidence="2">KIB1-4 beta-propeller domain-containing protein</fullName>
    </recommendedName>
</protein>
<name>J3LBV6_ORYBR</name>
<evidence type="ECO:0000313" key="4">
    <source>
        <dbReference type="Proteomes" id="UP000006038"/>
    </source>
</evidence>
<accession>J3LBV6</accession>
<organism evidence="3">
    <name type="scientific">Oryza brachyantha</name>
    <name type="common">malo sina</name>
    <dbReference type="NCBI Taxonomy" id="4533"/>
    <lineage>
        <taxon>Eukaryota</taxon>
        <taxon>Viridiplantae</taxon>
        <taxon>Streptophyta</taxon>
        <taxon>Embryophyta</taxon>
        <taxon>Tracheophyta</taxon>
        <taxon>Spermatophyta</taxon>
        <taxon>Magnoliopsida</taxon>
        <taxon>Liliopsida</taxon>
        <taxon>Poales</taxon>
        <taxon>Poaceae</taxon>
        <taxon>BOP clade</taxon>
        <taxon>Oryzoideae</taxon>
        <taxon>Oryzeae</taxon>
        <taxon>Oryzinae</taxon>
        <taxon>Oryza</taxon>
    </lineage>
</organism>
<dbReference type="AlphaFoldDB" id="J3LBV6"/>
<evidence type="ECO:0000313" key="3">
    <source>
        <dbReference type="EnsemblPlants" id="OB02G21230.1"/>
    </source>
</evidence>
<dbReference type="PANTHER" id="PTHR44586:SF17">
    <property type="entry name" value="DUF295 DOMAIN-CONTAINING PROTEIN"/>
    <property type="match status" value="1"/>
</dbReference>
<dbReference type="InterPro" id="IPR005174">
    <property type="entry name" value="KIB1-4_b-propeller"/>
</dbReference>
<dbReference type="PANTHER" id="PTHR44586">
    <property type="entry name" value="F-BOX DOMAIN CONTAINING PROTEIN, EXPRESSED"/>
    <property type="match status" value="1"/>
</dbReference>
<dbReference type="OMA" id="NERWTWI"/>
<dbReference type="HOGENOM" id="CLU_019286_13_2_1"/>
<keyword evidence="4" id="KW-1185">Reference proteome</keyword>
<evidence type="ECO:0000256" key="1">
    <source>
        <dbReference type="SAM" id="MobiDB-lite"/>
    </source>
</evidence>
<feature type="region of interest" description="Disordered" evidence="1">
    <location>
        <begin position="1"/>
        <end position="20"/>
    </location>
</feature>
<dbReference type="Pfam" id="PF03478">
    <property type="entry name" value="Beta-prop_KIB1-4"/>
    <property type="match status" value="1"/>
</dbReference>
<dbReference type="eggNOG" id="ENOG502S4JC">
    <property type="taxonomic scope" value="Eukaryota"/>
</dbReference>
<dbReference type="Proteomes" id="UP000006038">
    <property type="component" value="Unassembled WGS sequence"/>
</dbReference>
<feature type="domain" description="KIB1-4 beta-propeller" evidence="2">
    <location>
        <begin position="45"/>
        <end position="355"/>
    </location>
</feature>
<reference evidence="3" key="1">
    <citation type="submission" date="2013-04" db="UniProtKB">
        <authorList>
            <consortium name="EnsemblPlants"/>
        </authorList>
    </citation>
    <scope>IDENTIFICATION</scope>
</reference>
<evidence type="ECO:0000259" key="2">
    <source>
        <dbReference type="Pfam" id="PF03478"/>
    </source>
</evidence>
<dbReference type="Gramene" id="OB02G21230.1">
    <property type="protein sequence ID" value="OB02G21230.1"/>
    <property type="gene ID" value="OB02G21230"/>
</dbReference>